<feature type="transmembrane region" description="Helical" evidence="2">
    <location>
        <begin position="410"/>
        <end position="433"/>
    </location>
</feature>
<keyword evidence="2" id="KW-0472">Membrane</keyword>
<sequence length="538" mass="62588">MDLFVYEFGRNLSWISNIRGSSAQLKLNNITTTASKGALLIDFDKNFKEDILQLTYDRRRILMFFKQTSFHKITWTSQVLFDVKNATSDLTLLAGELGDMRISSFIVDDLNNDELLDLVISLDISYDDGGEKTVILRAFQQPDQTFSIDKIDPECGKFLLIDTAPVEQRDYRDIVIVTKSLKVKYLFNFMKIQIALIKNFDPNWMYVEITPNFITTQQYYIMERFSGPSFHVYMVDFDKDGYIDIVLPNFLTNQLVYLRNPGSAYWRKISSIVYQANKQKQINDLKTMEKWQQIHVVQSAFSDQIKDFLLINIDSEDKLIPVILSNNAINLFYPYEKVSADGKHKNVTYKEKRITIDGKVNSDKQFTNIYDADVQNDNEVNFIVFSNTTKSIYLIQREKARVGFKWSSNFWIYIIIFIHGGALLLGIFHFSLLQYNTSKLKMTGSSSQPVFVSQFIIQIRQNHLELAQINREMAQSGWNMEQLPGIKTIQEGVEASEWDPSDPSKKKVKKSRRYSFEQRSNQKSNKQSQRDGQNQQQQ</sequence>
<evidence type="ECO:0000313" key="4">
    <source>
        <dbReference type="Proteomes" id="UP000039865"/>
    </source>
</evidence>
<keyword evidence="4" id="KW-1185">Reference proteome</keyword>
<keyword evidence="2" id="KW-0812">Transmembrane</keyword>
<dbReference type="Proteomes" id="UP000039865">
    <property type="component" value="Unassembled WGS sequence"/>
</dbReference>
<feature type="region of interest" description="Disordered" evidence="1">
    <location>
        <begin position="493"/>
        <end position="538"/>
    </location>
</feature>
<dbReference type="InParanoid" id="A0A077ZWL2"/>
<organism evidence="3 4">
    <name type="scientific">Stylonychia lemnae</name>
    <name type="common">Ciliate</name>
    <dbReference type="NCBI Taxonomy" id="5949"/>
    <lineage>
        <taxon>Eukaryota</taxon>
        <taxon>Sar</taxon>
        <taxon>Alveolata</taxon>
        <taxon>Ciliophora</taxon>
        <taxon>Intramacronucleata</taxon>
        <taxon>Spirotrichea</taxon>
        <taxon>Stichotrichia</taxon>
        <taxon>Sporadotrichida</taxon>
        <taxon>Oxytrichidae</taxon>
        <taxon>Stylonychinae</taxon>
        <taxon>Stylonychia</taxon>
    </lineage>
</organism>
<evidence type="ECO:0008006" key="5">
    <source>
        <dbReference type="Google" id="ProtNLM"/>
    </source>
</evidence>
<proteinExistence type="predicted"/>
<feature type="compositionally biased region" description="Low complexity" evidence="1">
    <location>
        <begin position="518"/>
        <end position="538"/>
    </location>
</feature>
<protein>
    <recommendedName>
        <fullName evidence="5">T-cell immunomodulatory protein</fullName>
    </recommendedName>
</protein>
<dbReference type="InterPro" id="IPR028994">
    <property type="entry name" value="Integrin_alpha_N"/>
</dbReference>
<accession>A0A077ZWL2</accession>
<dbReference type="SUPFAM" id="SSF69318">
    <property type="entry name" value="Integrin alpha N-terminal domain"/>
    <property type="match status" value="1"/>
</dbReference>
<name>A0A077ZWL2_STYLE</name>
<evidence type="ECO:0000256" key="2">
    <source>
        <dbReference type="SAM" id="Phobius"/>
    </source>
</evidence>
<evidence type="ECO:0000313" key="3">
    <source>
        <dbReference type="EMBL" id="CDW73971.1"/>
    </source>
</evidence>
<reference evidence="3 4" key="1">
    <citation type="submission" date="2014-06" db="EMBL/GenBank/DDBJ databases">
        <authorList>
            <person name="Swart Estienne"/>
        </authorList>
    </citation>
    <scope>NUCLEOTIDE SEQUENCE [LARGE SCALE GENOMIC DNA]</scope>
    <source>
        <strain evidence="3 4">130c</strain>
    </source>
</reference>
<keyword evidence="2" id="KW-1133">Transmembrane helix</keyword>
<gene>
    <name evidence="3" type="primary">Contig10592.g11309</name>
    <name evidence="3" type="ORF">STYLEM_2961</name>
</gene>
<dbReference type="AlphaFoldDB" id="A0A077ZWL2"/>
<evidence type="ECO:0000256" key="1">
    <source>
        <dbReference type="SAM" id="MobiDB-lite"/>
    </source>
</evidence>
<dbReference type="EMBL" id="CCKQ01002857">
    <property type="protein sequence ID" value="CDW73971.1"/>
    <property type="molecule type" value="Genomic_DNA"/>
</dbReference>